<organism evidence="1">
    <name type="scientific">freshwater metagenome</name>
    <dbReference type="NCBI Taxonomy" id="449393"/>
    <lineage>
        <taxon>unclassified sequences</taxon>
        <taxon>metagenomes</taxon>
        <taxon>ecological metagenomes</taxon>
    </lineage>
</organism>
<dbReference type="Pfam" id="PF04977">
    <property type="entry name" value="DivIC"/>
    <property type="match status" value="1"/>
</dbReference>
<evidence type="ECO:0000313" key="1">
    <source>
        <dbReference type="EMBL" id="CAB5240227.1"/>
    </source>
</evidence>
<protein>
    <submittedName>
        <fullName evidence="1">Unannotated protein</fullName>
    </submittedName>
</protein>
<dbReference type="InterPro" id="IPR007060">
    <property type="entry name" value="FtsL/DivIC"/>
</dbReference>
<dbReference type="AlphaFoldDB" id="A0A6J7XWP2"/>
<accession>A0A6J7XWP2</accession>
<gene>
    <name evidence="1" type="ORF">UFOPK3554_00723</name>
</gene>
<sequence>MARRRLNFSRRRSNSRAFALAGILFVLAITIAPPIKHYITQRAQINALQNQYETTNAALAQARRDLQLWRDPEYVASQARSRLHFVLPGERQYIISDPTAPQEKISTSVPEKDLPVGQPWYLRLIASITEIQTK</sequence>
<reference evidence="1" key="1">
    <citation type="submission" date="2020-05" db="EMBL/GenBank/DDBJ databases">
        <authorList>
            <person name="Chiriac C."/>
            <person name="Salcher M."/>
            <person name="Ghai R."/>
            <person name="Kavagutti S V."/>
        </authorList>
    </citation>
    <scope>NUCLEOTIDE SEQUENCE</scope>
</reference>
<name>A0A6J7XWP2_9ZZZZ</name>
<dbReference type="EMBL" id="CAFBSG010000009">
    <property type="protein sequence ID" value="CAB5240227.1"/>
    <property type="molecule type" value="Genomic_DNA"/>
</dbReference>
<proteinExistence type="predicted"/>